<name>A0A4U6XD25_9PEZI</name>
<feature type="chain" id="PRO_5020395805" evidence="1">
    <location>
        <begin position="22"/>
        <end position="106"/>
    </location>
</feature>
<dbReference type="Proteomes" id="UP000310108">
    <property type="component" value="Unassembled WGS sequence"/>
</dbReference>
<keyword evidence="3" id="KW-1185">Reference proteome</keyword>
<sequence>MQFSIAIGTILSAMAIQTALATRVGGSILSREVRCYAGWKRVDCCWGKGVGSCTAQYTGTDSSWCSFDDAHFCRNVMRKGTNTPVSETCDADCCDTTTGHGIPCPR</sequence>
<gene>
    <name evidence="2" type="ORF">CTA1_9007</name>
</gene>
<dbReference type="OrthoDB" id="3446835at2759"/>
<evidence type="ECO:0000256" key="1">
    <source>
        <dbReference type="SAM" id="SignalP"/>
    </source>
</evidence>
<organism evidence="2 3">
    <name type="scientific">Colletotrichum tanaceti</name>
    <dbReference type="NCBI Taxonomy" id="1306861"/>
    <lineage>
        <taxon>Eukaryota</taxon>
        <taxon>Fungi</taxon>
        <taxon>Dikarya</taxon>
        <taxon>Ascomycota</taxon>
        <taxon>Pezizomycotina</taxon>
        <taxon>Sordariomycetes</taxon>
        <taxon>Hypocreomycetidae</taxon>
        <taxon>Glomerellales</taxon>
        <taxon>Glomerellaceae</taxon>
        <taxon>Colletotrichum</taxon>
        <taxon>Colletotrichum destructivum species complex</taxon>
    </lineage>
</organism>
<comment type="caution">
    <text evidence="2">The sequence shown here is derived from an EMBL/GenBank/DDBJ whole genome shotgun (WGS) entry which is preliminary data.</text>
</comment>
<protein>
    <submittedName>
        <fullName evidence="2">Uncharacterized protein</fullName>
    </submittedName>
</protein>
<dbReference type="AlphaFoldDB" id="A0A4U6XD25"/>
<feature type="signal peptide" evidence="1">
    <location>
        <begin position="1"/>
        <end position="21"/>
    </location>
</feature>
<accession>A0A4U6XD25</accession>
<keyword evidence="1" id="KW-0732">Signal</keyword>
<reference evidence="2 3" key="1">
    <citation type="journal article" date="2019" name="PLoS ONE">
        <title>Comparative genome analysis indicates high evolutionary potential of pathogenicity genes in Colletotrichum tanaceti.</title>
        <authorList>
            <person name="Lelwala R.V."/>
            <person name="Korhonen P.K."/>
            <person name="Young N.D."/>
            <person name="Scott J.B."/>
            <person name="Ades P.A."/>
            <person name="Gasser R.B."/>
            <person name="Taylor P.W.J."/>
        </authorList>
    </citation>
    <scope>NUCLEOTIDE SEQUENCE [LARGE SCALE GENOMIC DNA]</scope>
    <source>
        <strain evidence="2">BRIP57314</strain>
    </source>
</reference>
<dbReference type="EMBL" id="PJEX01000286">
    <property type="protein sequence ID" value="TKW51727.1"/>
    <property type="molecule type" value="Genomic_DNA"/>
</dbReference>
<evidence type="ECO:0000313" key="3">
    <source>
        <dbReference type="Proteomes" id="UP000310108"/>
    </source>
</evidence>
<evidence type="ECO:0000313" key="2">
    <source>
        <dbReference type="EMBL" id="TKW51727.1"/>
    </source>
</evidence>
<proteinExistence type="predicted"/>